<evidence type="ECO:0000313" key="1">
    <source>
        <dbReference type="EMBL" id="ADB42435.1"/>
    </source>
</evidence>
<name>D2QUF3_SPILD</name>
<dbReference type="EMBL" id="CP001769">
    <property type="protein sequence ID" value="ADB42435.1"/>
    <property type="molecule type" value="Genomic_DNA"/>
</dbReference>
<reference evidence="1 2" key="1">
    <citation type="journal article" date="2010" name="Stand. Genomic Sci.">
        <title>Complete genome sequence of Spirosoma linguale type strain (1).</title>
        <authorList>
            <person name="Lail K."/>
            <person name="Sikorski J."/>
            <person name="Saunders E."/>
            <person name="Lapidus A."/>
            <person name="Glavina Del Rio T."/>
            <person name="Copeland A."/>
            <person name="Tice H."/>
            <person name="Cheng J.-F."/>
            <person name="Lucas S."/>
            <person name="Nolan M."/>
            <person name="Bruce D."/>
            <person name="Goodwin L."/>
            <person name="Pitluck S."/>
            <person name="Ivanova N."/>
            <person name="Mavromatis K."/>
            <person name="Ovchinnikova G."/>
            <person name="Pati A."/>
            <person name="Chen A."/>
            <person name="Palaniappan K."/>
            <person name="Land M."/>
            <person name="Hauser L."/>
            <person name="Chang Y.-J."/>
            <person name="Jeffries C.D."/>
            <person name="Chain P."/>
            <person name="Brettin T."/>
            <person name="Detter J.C."/>
            <person name="Schuetze A."/>
            <person name="Rohde M."/>
            <person name="Tindall B.J."/>
            <person name="Goeker M."/>
            <person name="Bristow J."/>
            <person name="Eisen J.A."/>
            <person name="Markowitz V."/>
            <person name="Hugenholtz P."/>
            <person name="Kyrpides N.C."/>
            <person name="Klenk H.-P."/>
            <person name="Chen F."/>
        </authorList>
    </citation>
    <scope>NUCLEOTIDE SEQUENCE [LARGE SCALE GENOMIC DNA]</scope>
    <source>
        <strain evidence="2">ATCC 33905 / DSM 74 / LMG 10896 / Claus 1</strain>
    </source>
</reference>
<dbReference type="RefSeq" id="WP_012930917.1">
    <property type="nucleotide sequence ID" value="NC_013730.1"/>
</dbReference>
<dbReference type="HOGENOM" id="CLU_582543_0_0_10"/>
<dbReference type="STRING" id="504472.Slin_6478"/>
<dbReference type="AlphaFoldDB" id="D2QUF3"/>
<evidence type="ECO:0008006" key="3">
    <source>
        <dbReference type="Google" id="ProtNLM"/>
    </source>
</evidence>
<sequence>MITPTNRQVLASTTLAGLRPVFGTGFGETARRFQMLKTLLTPYNCYVLFAEPLATEEQIRWQTELSGEVIPYADLSPERQERTKALLRYYVDAAYELIKNYQDNEDLGRMLDSCLEIPDYANIFLVGKRPVLVGWGFLRRDFNPPRGLIRKLTQRLPPPRLMVNVKLVDGLTRVPLANVRVTLQYENQTRSLQTNAEGNVSFQDIFPFDFPHFLIEASADEYRRATTAITLDRTIADLIDTGFVPLITVLSLQPSIWEQTIQFRIIDKKTQRPLSKADVRVTTSVTEQRRQSSSEGLVTFPAVPIREEESVVVYVTHTGYADERIEIPVKTTEHTIELDSSGLQGKRGAFNINLRWETIDDLDLIVTDPADNIIYYQNREADCFGCKGVLDIDANAKDDNLTDQPQENIYWEQVYPGAYRIEVLCYKRRTSTDVDIPFTILTIHGNDRFAITSTIRQEGERTLVNIVEI</sequence>
<dbReference type="eggNOG" id="COG4676">
    <property type="taxonomic scope" value="Bacteria"/>
</dbReference>
<evidence type="ECO:0000313" key="2">
    <source>
        <dbReference type="Proteomes" id="UP000002028"/>
    </source>
</evidence>
<dbReference type="KEGG" id="sli:Slin_6478"/>
<gene>
    <name evidence="1" type="ordered locus">Slin_6478</name>
</gene>
<organism evidence="1 2">
    <name type="scientific">Spirosoma linguale (strain ATCC 33905 / DSM 74 / LMG 10896 / Claus 1)</name>
    <dbReference type="NCBI Taxonomy" id="504472"/>
    <lineage>
        <taxon>Bacteria</taxon>
        <taxon>Pseudomonadati</taxon>
        <taxon>Bacteroidota</taxon>
        <taxon>Cytophagia</taxon>
        <taxon>Cytophagales</taxon>
        <taxon>Cytophagaceae</taxon>
        <taxon>Spirosoma</taxon>
    </lineage>
</organism>
<dbReference type="Proteomes" id="UP000002028">
    <property type="component" value="Chromosome"/>
</dbReference>
<keyword evidence="2" id="KW-1185">Reference proteome</keyword>
<proteinExistence type="predicted"/>
<protein>
    <recommendedName>
        <fullName evidence="3">DUF2135 domain-containing protein</fullName>
    </recommendedName>
</protein>
<accession>D2QUF3</accession>